<keyword evidence="1" id="KW-0732">Signal</keyword>
<comment type="caution">
    <text evidence="2">The sequence shown here is derived from an EMBL/GenBank/DDBJ whole genome shotgun (WGS) entry which is preliminary data.</text>
</comment>
<evidence type="ECO:0000313" key="3">
    <source>
        <dbReference type="Proteomes" id="UP000553632"/>
    </source>
</evidence>
<feature type="chain" id="PRO_5029714926" evidence="1">
    <location>
        <begin position="22"/>
        <end position="192"/>
    </location>
</feature>
<reference evidence="2 3" key="1">
    <citation type="submission" date="2020-04" db="EMBL/GenBank/DDBJ databases">
        <title>Perkinsus olseni comparative genomics.</title>
        <authorList>
            <person name="Bogema D.R."/>
        </authorList>
    </citation>
    <scope>NUCLEOTIDE SEQUENCE [LARGE SCALE GENOMIC DNA]</scope>
    <source>
        <strain evidence="2 3">ATCC PRA-207</strain>
    </source>
</reference>
<feature type="signal peptide" evidence="1">
    <location>
        <begin position="1"/>
        <end position="21"/>
    </location>
</feature>
<dbReference type="EMBL" id="JABANO010027845">
    <property type="protein sequence ID" value="KAF4716178.1"/>
    <property type="molecule type" value="Genomic_DNA"/>
</dbReference>
<feature type="non-terminal residue" evidence="2">
    <location>
        <position position="1"/>
    </location>
</feature>
<proteinExistence type="predicted"/>
<sequence length="192" mass="21219">TRTLDFAQPSFFLSIIVLSSSFETEEGTVYENHPRTAAADAVYDYDPPRKEAQAVCRERSRRFQAQKGKLARKTLENGPFRPVDLPVFWNMAGSATHEDSPKRSITPYHQPKAPQGGNAAHDECPELDREGCEGAVFPAEAADVTNGDSFTWGFLVVWERASVPSSLVVVVPVPLLLYAAYRERPLRAPSGP</sequence>
<name>A0A7J6R6A9_PEROL</name>
<keyword evidence="3" id="KW-1185">Reference proteome</keyword>
<gene>
    <name evidence="2" type="ORF">FOZ63_002058</name>
</gene>
<dbReference type="Proteomes" id="UP000553632">
    <property type="component" value="Unassembled WGS sequence"/>
</dbReference>
<evidence type="ECO:0000256" key="1">
    <source>
        <dbReference type="SAM" id="SignalP"/>
    </source>
</evidence>
<organism evidence="2 3">
    <name type="scientific">Perkinsus olseni</name>
    <name type="common">Perkinsus atlanticus</name>
    <dbReference type="NCBI Taxonomy" id="32597"/>
    <lineage>
        <taxon>Eukaryota</taxon>
        <taxon>Sar</taxon>
        <taxon>Alveolata</taxon>
        <taxon>Perkinsozoa</taxon>
        <taxon>Perkinsea</taxon>
        <taxon>Perkinsida</taxon>
        <taxon>Perkinsidae</taxon>
        <taxon>Perkinsus</taxon>
    </lineage>
</organism>
<evidence type="ECO:0000313" key="2">
    <source>
        <dbReference type="EMBL" id="KAF4716178.1"/>
    </source>
</evidence>
<protein>
    <submittedName>
        <fullName evidence="2">Uncharacterized protein</fullName>
    </submittedName>
</protein>
<dbReference type="AlphaFoldDB" id="A0A7J6R6A9"/>
<accession>A0A7J6R6A9</accession>